<evidence type="ECO:0000256" key="4">
    <source>
        <dbReference type="ARBA" id="ARBA00022777"/>
    </source>
</evidence>
<dbReference type="InterPro" id="IPR050482">
    <property type="entry name" value="Sensor_HK_TwoCompSys"/>
</dbReference>
<proteinExistence type="predicted"/>
<protein>
    <recommendedName>
        <fullName evidence="2">histidine kinase</fullName>
        <ecNumber evidence="2">2.7.13.3</ecNumber>
    </recommendedName>
</protein>
<evidence type="ECO:0000313" key="6">
    <source>
        <dbReference type="EMBL" id="OIQ66970.1"/>
    </source>
</evidence>
<sequence>MGAYRHLRELLSTFRLKAEENFSVALHKTALEYADRGSIQVGVHLDARLPDLSPNEEIHLLQIARESLANAVQHAQASSAEVFLRRNADGSASLVVEDDGVGIDTTEEKPMHYGLQIMQERAAHLCQGRLALDRREPRGTRVEVRFVPASSAPIQERRNHVAKVAV</sequence>
<dbReference type="EC" id="2.7.13.3" evidence="2"/>
<dbReference type="GO" id="GO:0004673">
    <property type="term" value="F:protein histidine kinase activity"/>
    <property type="evidence" value="ECO:0007669"/>
    <property type="project" value="UniProtKB-EC"/>
</dbReference>
<evidence type="ECO:0000256" key="1">
    <source>
        <dbReference type="ARBA" id="ARBA00000085"/>
    </source>
</evidence>
<keyword evidence="4" id="KW-0418">Kinase</keyword>
<keyword evidence="3 6" id="KW-0808">Transferase</keyword>
<comment type="caution">
    <text evidence="6">The sequence shown here is derived from an EMBL/GenBank/DDBJ whole genome shotgun (WGS) entry which is preliminary data.</text>
</comment>
<dbReference type="GO" id="GO:0000160">
    <property type="term" value="P:phosphorelay signal transduction system"/>
    <property type="evidence" value="ECO:0007669"/>
    <property type="project" value="UniProtKB-KW"/>
</dbReference>
<dbReference type="Pfam" id="PF02518">
    <property type="entry name" value="HATPase_c"/>
    <property type="match status" value="1"/>
</dbReference>
<dbReference type="InterPro" id="IPR003594">
    <property type="entry name" value="HATPase_dom"/>
</dbReference>
<accession>A0A1J5P6Y6</accession>
<dbReference type="InterPro" id="IPR036890">
    <property type="entry name" value="HATPase_C_sf"/>
</dbReference>
<gene>
    <name evidence="6" type="primary">narX_16</name>
    <name evidence="6" type="ORF">GALL_514550</name>
</gene>
<evidence type="ECO:0000256" key="3">
    <source>
        <dbReference type="ARBA" id="ARBA00022679"/>
    </source>
</evidence>
<comment type="catalytic activity">
    <reaction evidence="1">
        <text>ATP + protein L-histidine = ADP + protein N-phospho-L-histidine.</text>
        <dbReference type="EC" id="2.7.13.3"/>
    </reaction>
</comment>
<dbReference type="PANTHER" id="PTHR24421">
    <property type="entry name" value="NITRATE/NITRITE SENSOR PROTEIN NARX-RELATED"/>
    <property type="match status" value="1"/>
</dbReference>
<evidence type="ECO:0000256" key="2">
    <source>
        <dbReference type="ARBA" id="ARBA00012438"/>
    </source>
</evidence>
<dbReference type="PANTHER" id="PTHR24421:SF10">
    <property type="entry name" value="NITRATE_NITRITE SENSOR PROTEIN NARQ"/>
    <property type="match status" value="1"/>
</dbReference>
<dbReference type="Gene3D" id="3.30.565.10">
    <property type="entry name" value="Histidine kinase-like ATPase, C-terminal domain"/>
    <property type="match status" value="1"/>
</dbReference>
<dbReference type="SUPFAM" id="SSF55874">
    <property type="entry name" value="ATPase domain of HSP90 chaperone/DNA topoisomerase II/histidine kinase"/>
    <property type="match status" value="1"/>
</dbReference>
<feature type="domain" description="Histidine kinase/HSP90-like ATPase" evidence="5">
    <location>
        <begin position="55"/>
        <end position="150"/>
    </location>
</feature>
<name>A0A1J5P6Y6_9ZZZZ</name>
<organism evidence="6">
    <name type="scientific">mine drainage metagenome</name>
    <dbReference type="NCBI Taxonomy" id="410659"/>
    <lineage>
        <taxon>unclassified sequences</taxon>
        <taxon>metagenomes</taxon>
        <taxon>ecological metagenomes</taxon>
    </lineage>
</organism>
<reference evidence="6" key="1">
    <citation type="submission" date="2016-10" db="EMBL/GenBank/DDBJ databases">
        <title>Sequence of Gallionella enrichment culture.</title>
        <authorList>
            <person name="Poehlein A."/>
            <person name="Muehling M."/>
            <person name="Daniel R."/>
        </authorList>
    </citation>
    <scope>NUCLEOTIDE SEQUENCE</scope>
</reference>
<dbReference type="SMART" id="SM00387">
    <property type="entry name" value="HATPase_c"/>
    <property type="match status" value="1"/>
</dbReference>
<evidence type="ECO:0000259" key="5">
    <source>
        <dbReference type="SMART" id="SM00387"/>
    </source>
</evidence>
<dbReference type="AlphaFoldDB" id="A0A1J5P6Y6"/>
<dbReference type="CDD" id="cd16917">
    <property type="entry name" value="HATPase_UhpB-NarQ-NarX-like"/>
    <property type="match status" value="1"/>
</dbReference>
<dbReference type="EMBL" id="MLJW01006230">
    <property type="protein sequence ID" value="OIQ66970.1"/>
    <property type="molecule type" value="Genomic_DNA"/>
</dbReference>